<gene>
    <name evidence="2" type="ORF">DL546_002138</name>
</gene>
<evidence type="ECO:0000256" key="1">
    <source>
        <dbReference type="SAM" id="MobiDB-lite"/>
    </source>
</evidence>
<dbReference type="OrthoDB" id="5326237at2759"/>
<feature type="region of interest" description="Disordered" evidence="1">
    <location>
        <begin position="94"/>
        <end position="130"/>
    </location>
</feature>
<keyword evidence="3" id="KW-1185">Reference proteome</keyword>
<protein>
    <recommendedName>
        <fullName evidence="4">Mediator of RNA polymerase II transcription subunit 11</fullName>
    </recommendedName>
</protein>
<evidence type="ECO:0000313" key="2">
    <source>
        <dbReference type="EMBL" id="RKU44204.1"/>
    </source>
</evidence>
<reference evidence="2 3" key="1">
    <citation type="submission" date="2018-08" db="EMBL/GenBank/DDBJ databases">
        <title>Draft genome of the lignicolous fungus Coniochaeta pulveracea.</title>
        <authorList>
            <person name="Borstlap C.J."/>
            <person name="De Witt R.N."/>
            <person name="Botha A."/>
            <person name="Volschenk H."/>
        </authorList>
    </citation>
    <scope>NUCLEOTIDE SEQUENCE [LARGE SCALE GENOMIC DNA]</scope>
    <source>
        <strain evidence="2 3">CAB683</strain>
    </source>
</reference>
<dbReference type="Proteomes" id="UP000275385">
    <property type="component" value="Unassembled WGS sequence"/>
</dbReference>
<name>A0A420Y8I3_9PEZI</name>
<dbReference type="STRING" id="177199.A0A420Y8I3"/>
<evidence type="ECO:0008006" key="4">
    <source>
        <dbReference type="Google" id="ProtNLM"/>
    </source>
</evidence>
<sequence length="130" mass="14832">MAQHTPPTEGSLANADDLREEERLEDALEHLKVLHLQLRALRQTIPKLIEPLAKPQQSSSPEALFNSYRQAIGTANKNLADFRTEMTSETTQKILDDARASRQARPLGIRPWRATEHPDWTTPRKKQRTS</sequence>
<evidence type="ECO:0000313" key="3">
    <source>
        <dbReference type="Proteomes" id="UP000275385"/>
    </source>
</evidence>
<accession>A0A420Y8I3</accession>
<dbReference type="EMBL" id="QVQW01000033">
    <property type="protein sequence ID" value="RKU44204.1"/>
    <property type="molecule type" value="Genomic_DNA"/>
</dbReference>
<dbReference type="AlphaFoldDB" id="A0A420Y8I3"/>
<comment type="caution">
    <text evidence="2">The sequence shown here is derived from an EMBL/GenBank/DDBJ whole genome shotgun (WGS) entry which is preliminary data.</text>
</comment>
<organism evidence="2 3">
    <name type="scientific">Coniochaeta pulveracea</name>
    <dbReference type="NCBI Taxonomy" id="177199"/>
    <lineage>
        <taxon>Eukaryota</taxon>
        <taxon>Fungi</taxon>
        <taxon>Dikarya</taxon>
        <taxon>Ascomycota</taxon>
        <taxon>Pezizomycotina</taxon>
        <taxon>Sordariomycetes</taxon>
        <taxon>Sordariomycetidae</taxon>
        <taxon>Coniochaetales</taxon>
        <taxon>Coniochaetaceae</taxon>
        <taxon>Coniochaeta</taxon>
    </lineage>
</organism>
<proteinExistence type="predicted"/>